<evidence type="ECO:0000313" key="2">
    <source>
        <dbReference type="EMBL" id="KAJ7683111.1"/>
    </source>
</evidence>
<dbReference type="AlphaFoldDB" id="A0AAD7GAC0"/>
<accession>A0AAD7GAC0</accession>
<comment type="caution">
    <text evidence="2">The sequence shown here is derived from an EMBL/GenBank/DDBJ whole genome shotgun (WGS) entry which is preliminary data.</text>
</comment>
<evidence type="ECO:0000256" key="1">
    <source>
        <dbReference type="SAM" id="MobiDB-lite"/>
    </source>
</evidence>
<reference evidence="2" key="1">
    <citation type="submission" date="2023-03" db="EMBL/GenBank/DDBJ databases">
        <title>Massive genome expansion in bonnet fungi (Mycena s.s.) driven by repeated elements and novel gene families across ecological guilds.</title>
        <authorList>
            <consortium name="Lawrence Berkeley National Laboratory"/>
            <person name="Harder C.B."/>
            <person name="Miyauchi S."/>
            <person name="Viragh M."/>
            <person name="Kuo A."/>
            <person name="Thoen E."/>
            <person name="Andreopoulos B."/>
            <person name="Lu D."/>
            <person name="Skrede I."/>
            <person name="Drula E."/>
            <person name="Henrissat B."/>
            <person name="Morin E."/>
            <person name="Kohler A."/>
            <person name="Barry K."/>
            <person name="LaButti K."/>
            <person name="Morin E."/>
            <person name="Salamov A."/>
            <person name="Lipzen A."/>
            <person name="Mereny Z."/>
            <person name="Hegedus B."/>
            <person name="Baldrian P."/>
            <person name="Stursova M."/>
            <person name="Weitz H."/>
            <person name="Taylor A."/>
            <person name="Grigoriev I.V."/>
            <person name="Nagy L.G."/>
            <person name="Martin F."/>
            <person name="Kauserud H."/>
        </authorList>
    </citation>
    <scope>NUCLEOTIDE SEQUENCE</scope>
    <source>
        <strain evidence="2">CBHHK067</strain>
    </source>
</reference>
<evidence type="ECO:0000313" key="3">
    <source>
        <dbReference type="Proteomes" id="UP001221757"/>
    </source>
</evidence>
<protein>
    <submittedName>
        <fullName evidence="2">Uncharacterized protein</fullName>
    </submittedName>
</protein>
<feature type="region of interest" description="Disordered" evidence="1">
    <location>
        <begin position="89"/>
        <end position="178"/>
    </location>
</feature>
<proteinExistence type="predicted"/>
<gene>
    <name evidence="2" type="ORF">B0H17DRAFT_1205347</name>
</gene>
<feature type="compositionally biased region" description="Acidic residues" evidence="1">
    <location>
        <begin position="157"/>
        <end position="178"/>
    </location>
</feature>
<dbReference type="Proteomes" id="UP001221757">
    <property type="component" value="Unassembled WGS sequence"/>
</dbReference>
<sequence>MDRARDDQLTISKESLLNPEFMPALWYAQKNATKLGANPDDALEEECYLEELGDVVVGAVKLKLEFYYRESFENSELDSTDEDVYEVWAEGSDSERDSNYESACEIKSRQGSSDDDHSSMPALQSVSNSSDSGSDDRTDSSMPGLRSVLSASLDSESSSEESSDGETPDDDFVLFEGPDETLDDRLNMWARASEESEQRAPEAPRARRLGDVLGNTVAALLEFFQPYPGDEQVPWSDDRRDAVRFRVLSPGGECLVIEDKYADEVTVLPLEYQVRVPAFHLMDWYACQRAEAVGWEYEKALPIHKFPIEELLADAVQQYFRDVGRDITGLEDVVISRVLREPDDLEGPDSFLIKIPLRNGALHEHITEQGLLNGQLDLVG</sequence>
<feature type="compositionally biased region" description="Basic and acidic residues" evidence="1">
    <location>
        <begin position="93"/>
        <end position="118"/>
    </location>
</feature>
<keyword evidence="3" id="KW-1185">Reference proteome</keyword>
<organism evidence="2 3">
    <name type="scientific">Mycena rosella</name>
    <name type="common">Pink bonnet</name>
    <name type="synonym">Agaricus rosellus</name>
    <dbReference type="NCBI Taxonomy" id="1033263"/>
    <lineage>
        <taxon>Eukaryota</taxon>
        <taxon>Fungi</taxon>
        <taxon>Dikarya</taxon>
        <taxon>Basidiomycota</taxon>
        <taxon>Agaricomycotina</taxon>
        <taxon>Agaricomycetes</taxon>
        <taxon>Agaricomycetidae</taxon>
        <taxon>Agaricales</taxon>
        <taxon>Marasmiineae</taxon>
        <taxon>Mycenaceae</taxon>
        <taxon>Mycena</taxon>
    </lineage>
</organism>
<name>A0AAD7GAC0_MYCRO</name>
<dbReference type="EMBL" id="JARKIE010000111">
    <property type="protein sequence ID" value="KAJ7683111.1"/>
    <property type="molecule type" value="Genomic_DNA"/>
</dbReference>